<dbReference type="GO" id="GO:0003723">
    <property type="term" value="F:RNA binding"/>
    <property type="evidence" value="ECO:0007669"/>
    <property type="project" value="InterPro"/>
</dbReference>
<feature type="transmembrane region" description="Helical" evidence="1">
    <location>
        <begin position="354"/>
        <end position="373"/>
    </location>
</feature>
<dbReference type="HOGENOM" id="CLU_656132_0_0_1"/>
<feature type="chain" id="PRO_5004658664" evidence="2">
    <location>
        <begin position="20"/>
        <end position="419"/>
    </location>
</feature>
<dbReference type="InterPro" id="IPR046960">
    <property type="entry name" value="PPR_At4g14850-like_plant"/>
</dbReference>
<keyword evidence="1" id="KW-0812">Transmembrane</keyword>
<evidence type="ECO:0000313" key="4">
    <source>
        <dbReference type="Proteomes" id="UP000017836"/>
    </source>
</evidence>
<evidence type="ECO:0000313" key="3">
    <source>
        <dbReference type="EMBL" id="ERN19009.1"/>
    </source>
</evidence>
<dbReference type="Proteomes" id="UP000017836">
    <property type="component" value="Unassembled WGS sequence"/>
</dbReference>
<dbReference type="eggNOG" id="KOG4197">
    <property type="taxonomic scope" value="Eukaryota"/>
</dbReference>
<dbReference type="Gramene" id="ERN19009">
    <property type="protein sequence ID" value="ERN19009"/>
    <property type="gene ID" value="AMTR_s00061p00040420"/>
</dbReference>
<dbReference type="STRING" id="13333.U5D959"/>
<protein>
    <submittedName>
        <fullName evidence="3">Uncharacterized protein</fullName>
    </submittedName>
</protein>
<evidence type="ECO:0000256" key="2">
    <source>
        <dbReference type="SAM" id="SignalP"/>
    </source>
</evidence>
<keyword evidence="1" id="KW-0472">Membrane</keyword>
<evidence type="ECO:0000256" key="1">
    <source>
        <dbReference type="SAM" id="Phobius"/>
    </source>
</evidence>
<feature type="transmembrane region" description="Helical" evidence="1">
    <location>
        <begin position="134"/>
        <end position="155"/>
    </location>
</feature>
<dbReference type="GO" id="GO:0009451">
    <property type="term" value="P:RNA modification"/>
    <property type="evidence" value="ECO:0007669"/>
    <property type="project" value="InterPro"/>
</dbReference>
<organism evidence="3 4">
    <name type="scientific">Amborella trichopoda</name>
    <dbReference type="NCBI Taxonomy" id="13333"/>
    <lineage>
        <taxon>Eukaryota</taxon>
        <taxon>Viridiplantae</taxon>
        <taxon>Streptophyta</taxon>
        <taxon>Embryophyta</taxon>
        <taxon>Tracheophyta</taxon>
        <taxon>Spermatophyta</taxon>
        <taxon>Magnoliopsida</taxon>
        <taxon>Amborellales</taxon>
        <taxon>Amborellaceae</taxon>
        <taxon>Amborella</taxon>
    </lineage>
</organism>
<feature type="transmembrane region" description="Helical" evidence="1">
    <location>
        <begin position="399"/>
        <end position="418"/>
    </location>
</feature>
<feature type="signal peptide" evidence="2">
    <location>
        <begin position="1"/>
        <end position="19"/>
    </location>
</feature>
<keyword evidence="1" id="KW-1133">Transmembrane helix</keyword>
<keyword evidence="2" id="KW-0732">Signal</keyword>
<accession>U5D959</accession>
<reference evidence="4" key="1">
    <citation type="journal article" date="2013" name="Science">
        <title>The Amborella genome and the evolution of flowering plants.</title>
        <authorList>
            <consortium name="Amborella Genome Project"/>
        </authorList>
    </citation>
    <scope>NUCLEOTIDE SEQUENCE [LARGE SCALE GENOMIC DNA]</scope>
</reference>
<dbReference type="PANTHER" id="PTHR47926">
    <property type="entry name" value="PENTATRICOPEPTIDE REPEAT-CONTAINING PROTEIN"/>
    <property type="match status" value="1"/>
</dbReference>
<name>U5D959_AMBTC</name>
<keyword evidence="4" id="KW-1185">Reference proteome</keyword>
<dbReference type="AlphaFoldDB" id="U5D959"/>
<proteinExistence type="predicted"/>
<gene>
    <name evidence="3" type="ORF">AMTR_s00061p00040420</name>
</gene>
<dbReference type="EMBL" id="KI392075">
    <property type="protein sequence ID" value="ERN19009.1"/>
    <property type="molecule type" value="Genomic_DNA"/>
</dbReference>
<sequence length="419" mass="46980">MGRKIETLLLTWLMGRILACPRIQVKSQIFRDKALLNGGLHTTGPLFGPHSLSHEQVCLRLGRRGPAISQLMFGYLSTGRLAKGDRVMCFNMRLQPPGEEWMYSGRRPLDMWLYMQAGLLQLEMGGRGIIGDKWSLRILWFCAIGSAIGLWMVGVERQTQNMERNMAQSLRDLDSAADGQSDGEECPLKKGLNCRDLFVSQMINQVLGVAQTIAEHLQKCACMKSLKQIHAQIFRHGLIRDNLLAVKLVAFCSKASGDIDYARLVFNWTIDTANVFLWTAMITGYAKNQSQATLELKTYLQGKALILFWLKSPSTGLKHLNRIHAQILTNGLHQDNFLVAMLVTKLIAVYKEDYARLVFIQLFISVMLVGIYFSEETTFVQLVSGILGSTSCFDPKRGLLVASCLPIPCGLCFFFSIMA</sequence>